<evidence type="ECO:0000256" key="5">
    <source>
        <dbReference type="PROSITE-ProRule" id="PRU10141"/>
    </source>
</evidence>
<evidence type="ECO:0000256" key="3">
    <source>
        <dbReference type="ARBA" id="ARBA00022777"/>
    </source>
</evidence>
<evidence type="ECO:0000313" key="9">
    <source>
        <dbReference type="Proteomes" id="UP001379533"/>
    </source>
</evidence>
<keyword evidence="2 5" id="KW-0547">Nucleotide-binding</keyword>
<reference evidence="8 9" key="1">
    <citation type="submission" date="2021-12" db="EMBL/GenBank/DDBJ databases">
        <title>Discovery of the Pendulisporaceae a myxobacterial family with distinct sporulation behavior and unique specialized metabolism.</title>
        <authorList>
            <person name="Garcia R."/>
            <person name="Popoff A."/>
            <person name="Bader C.D."/>
            <person name="Loehr J."/>
            <person name="Walesch S."/>
            <person name="Walt C."/>
            <person name="Boldt J."/>
            <person name="Bunk B."/>
            <person name="Haeckl F.J.F.P.J."/>
            <person name="Gunesch A.P."/>
            <person name="Birkelbach J."/>
            <person name="Nuebel U."/>
            <person name="Pietschmann T."/>
            <person name="Bach T."/>
            <person name="Mueller R."/>
        </authorList>
    </citation>
    <scope>NUCLEOTIDE SEQUENCE [LARGE SCALE GENOMIC DNA]</scope>
    <source>
        <strain evidence="8 9">MSr12523</strain>
    </source>
</reference>
<dbReference type="InterPro" id="IPR011009">
    <property type="entry name" value="Kinase-like_dom_sf"/>
</dbReference>
<dbReference type="PANTHER" id="PTHR43289">
    <property type="entry name" value="MITOGEN-ACTIVATED PROTEIN KINASE KINASE KINASE 20-RELATED"/>
    <property type="match status" value="1"/>
</dbReference>
<dbReference type="CDD" id="cd14014">
    <property type="entry name" value="STKc_PknB_like"/>
    <property type="match status" value="1"/>
</dbReference>
<evidence type="ECO:0000313" key="8">
    <source>
        <dbReference type="EMBL" id="WXA96251.1"/>
    </source>
</evidence>
<accession>A0ABZ2KCA9</accession>
<evidence type="ECO:0000256" key="6">
    <source>
        <dbReference type="SAM" id="MobiDB-lite"/>
    </source>
</evidence>
<feature type="binding site" evidence="5">
    <location>
        <position position="50"/>
    </location>
    <ligand>
        <name>ATP</name>
        <dbReference type="ChEBI" id="CHEBI:30616"/>
    </ligand>
</feature>
<feature type="compositionally biased region" description="Low complexity" evidence="6">
    <location>
        <begin position="540"/>
        <end position="551"/>
    </location>
</feature>
<dbReference type="Pfam" id="PF00069">
    <property type="entry name" value="Pkinase"/>
    <property type="match status" value="1"/>
</dbReference>
<keyword evidence="1" id="KW-0808">Transferase</keyword>
<keyword evidence="3 8" id="KW-0418">Kinase</keyword>
<dbReference type="GO" id="GO:0004674">
    <property type="term" value="F:protein serine/threonine kinase activity"/>
    <property type="evidence" value="ECO:0007669"/>
    <property type="project" value="UniProtKB-KW"/>
</dbReference>
<dbReference type="EMBL" id="CP089982">
    <property type="protein sequence ID" value="WXA96251.1"/>
    <property type="molecule type" value="Genomic_DNA"/>
</dbReference>
<dbReference type="InterPro" id="IPR000719">
    <property type="entry name" value="Prot_kinase_dom"/>
</dbReference>
<protein>
    <submittedName>
        <fullName evidence="8">Serine/threonine protein kinase</fullName>
    </submittedName>
</protein>
<keyword evidence="8" id="KW-0723">Serine/threonine-protein kinase</keyword>
<dbReference type="Proteomes" id="UP001379533">
    <property type="component" value="Chromosome"/>
</dbReference>
<dbReference type="InterPro" id="IPR017441">
    <property type="entry name" value="Protein_kinase_ATP_BS"/>
</dbReference>
<keyword evidence="9" id="KW-1185">Reference proteome</keyword>
<name>A0ABZ2KCA9_9BACT</name>
<feature type="compositionally biased region" description="Low complexity" evidence="6">
    <location>
        <begin position="518"/>
        <end position="533"/>
    </location>
</feature>
<dbReference type="PROSITE" id="PS50011">
    <property type="entry name" value="PROTEIN_KINASE_DOM"/>
    <property type="match status" value="1"/>
</dbReference>
<dbReference type="PROSITE" id="PS00107">
    <property type="entry name" value="PROTEIN_KINASE_ATP"/>
    <property type="match status" value="1"/>
</dbReference>
<evidence type="ECO:0000259" key="7">
    <source>
        <dbReference type="PROSITE" id="PS50011"/>
    </source>
</evidence>
<evidence type="ECO:0000256" key="4">
    <source>
        <dbReference type="ARBA" id="ARBA00022840"/>
    </source>
</evidence>
<organism evidence="8 9">
    <name type="scientific">Pendulispora brunnea</name>
    <dbReference type="NCBI Taxonomy" id="2905690"/>
    <lineage>
        <taxon>Bacteria</taxon>
        <taxon>Pseudomonadati</taxon>
        <taxon>Myxococcota</taxon>
        <taxon>Myxococcia</taxon>
        <taxon>Myxococcales</taxon>
        <taxon>Sorangiineae</taxon>
        <taxon>Pendulisporaceae</taxon>
        <taxon>Pendulispora</taxon>
    </lineage>
</organism>
<sequence length="566" mass="61369">MSIDRNEWLKKLSASGKYRLVAELGRGGMAHVYLAMMRGPHGFHKLVVLKVPHPGVADNPEMMEMFREEARLAARLNHPNIVQTYEVIQEGDRDVTVMEYLDGQPLHKLIAHGKRLGRPVPCGMHLRILSEALTGLHHAHEAKDFDGRPLELVHRDISPPNVFVTFDGVVKILDFGIAKTAESTIETAYGTFKGKVRYMSPEHLLGQKVDRRSDVFAMGAMLWEAAVGESLWKGRADVEIVSSVVGNQVPSPRSVCADVPAALDTIVRKAMAHRRDARYANCLELQADIEAFLAADRSTAFDLRTKMAELFEPLRAERRRLIEAQIRKLSAESTAEYVALGRDSAAMPSAVRWPTSVYEAPPPSSASSSVRGVGMDIVMEPSESAGNAPAPRRRARALGLGAFALLAAATGIMVAMGQREPIVPAESSTPAAHGLPPAIEPPKEDVVIVVRTEPADARLFVDGAGVHDNPWIHHGPAEPSTREVRAEAKGYAPRKVRVAMDKDGDIVIHLAKEAAAPWHPPARALPARPAAAPSSPPPNSASTEPSATAPAGKLVRPVDTSDPWSR</sequence>
<dbReference type="Gene3D" id="3.30.200.20">
    <property type="entry name" value="Phosphorylase Kinase, domain 1"/>
    <property type="match status" value="1"/>
</dbReference>
<evidence type="ECO:0000256" key="1">
    <source>
        <dbReference type="ARBA" id="ARBA00022679"/>
    </source>
</evidence>
<feature type="region of interest" description="Disordered" evidence="6">
    <location>
        <begin position="518"/>
        <end position="566"/>
    </location>
</feature>
<gene>
    <name evidence="8" type="ORF">LZC95_05300</name>
</gene>
<proteinExistence type="predicted"/>
<dbReference type="RefSeq" id="WP_394846867.1">
    <property type="nucleotide sequence ID" value="NZ_CP089982.1"/>
</dbReference>
<keyword evidence="4 5" id="KW-0067">ATP-binding</keyword>
<feature type="domain" description="Protein kinase" evidence="7">
    <location>
        <begin position="18"/>
        <end position="293"/>
    </location>
</feature>
<dbReference type="SUPFAM" id="SSF56112">
    <property type="entry name" value="Protein kinase-like (PK-like)"/>
    <property type="match status" value="1"/>
</dbReference>
<evidence type="ECO:0000256" key="2">
    <source>
        <dbReference type="ARBA" id="ARBA00022741"/>
    </source>
</evidence>
<dbReference type="Gene3D" id="1.10.510.10">
    <property type="entry name" value="Transferase(Phosphotransferase) domain 1"/>
    <property type="match status" value="1"/>
</dbReference>
<dbReference type="PANTHER" id="PTHR43289:SF6">
    <property type="entry name" value="SERINE_THREONINE-PROTEIN KINASE NEKL-3"/>
    <property type="match status" value="1"/>
</dbReference>